<dbReference type="Proteomes" id="UP000034750">
    <property type="component" value="Unassembled WGS sequence"/>
</dbReference>
<evidence type="ECO:0000256" key="2">
    <source>
        <dbReference type="SAM" id="SignalP"/>
    </source>
</evidence>
<comment type="caution">
    <text evidence="3">The sequence shown here is derived from an EMBL/GenBank/DDBJ whole genome shotgun (WGS) entry which is preliminary data.</text>
</comment>
<organism evidence="3 4">
    <name type="scientific">Haemophilus haemolyticus</name>
    <dbReference type="NCBI Taxonomy" id="726"/>
    <lineage>
        <taxon>Bacteria</taxon>
        <taxon>Pseudomonadati</taxon>
        <taxon>Pseudomonadota</taxon>
        <taxon>Gammaproteobacteria</taxon>
        <taxon>Pasteurellales</taxon>
        <taxon>Pasteurellaceae</taxon>
        <taxon>Haemophilus</taxon>
    </lineage>
</organism>
<name>A0A0M3G9S5_HAEHA</name>
<dbReference type="PANTHER" id="PTHR35891:SF2">
    <property type="entry name" value="THIOL:DISULFIDE INTERCHANGE PROTEIN DSBA"/>
    <property type="match status" value="1"/>
</dbReference>
<evidence type="ECO:0000313" key="3">
    <source>
        <dbReference type="EMBL" id="KKZ58985.1"/>
    </source>
</evidence>
<dbReference type="InterPro" id="IPR023205">
    <property type="entry name" value="DsbA/DsbL"/>
</dbReference>
<reference evidence="3 4" key="1">
    <citation type="submission" date="2015-05" db="EMBL/GenBank/DDBJ databases">
        <title>Comparative analyses of the lipooligosaccharides from nottypeable Haemophilus influenzae and Haemophilus haemolyticus.</title>
        <authorList>
            <person name="Post D.M.B."/>
            <person name="Ketterer M.R."/>
            <person name="Coffin J.E."/>
            <person name="Reinders L.M."/>
            <person name="Munson R.S.Jr."/>
            <person name="Bair T.B."/>
            <person name="Murphy T.F."/>
            <person name="Foster E."/>
            <person name="Gibson B.W."/>
            <person name="Apicella M.A."/>
        </authorList>
    </citation>
    <scope>NUCLEOTIDE SEQUENCE [LARGE SCALE GENOMIC DNA]</scope>
    <source>
        <strain evidence="3 4">11P18</strain>
    </source>
</reference>
<proteinExistence type="predicted"/>
<dbReference type="Gene3D" id="3.40.30.10">
    <property type="entry name" value="Glutaredoxin"/>
    <property type="match status" value="1"/>
</dbReference>
<accession>A0A0M3G9S5</accession>
<gene>
    <name evidence="3" type="ORF">AAX18_03670</name>
</gene>
<dbReference type="AlphaFoldDB" id="A0A0M3G9S5"/>
<dbReference type="CDD" id="cd03019">
    <property type="entry name" value="DsbA_DsbA"/>
    <property type="match status" value="1"/>
</dbReference>
<feature type="signal peptide" evidence="2">
    <location>
        <begin position="1"/>
        <end position="24"/>
    </location>
</feature>
<feature type="chain" id="PRO_5005655325" description="Thiol:disulfide interchange protein DsbA/DsbL" evidence="2">
    <location>
        <begin position="25"/>
        <end position="234"/>
    </location>
</feature>
<dbReference type="InterPro" id="IPR036249">
    <property type="entry name" value="Thioredoxin-like_sf"/>
</dbReference>
<dbReference type="PATRIC" id="fig|726.54.peg.734"/>
<protein>
    <recommendedName>
        <fullName evidence="5">Thiol:disulfide interchange protein DsbA/DsbL</fullName>
    </recommendedName>
</protein>
<evidence type="ECO:0000256" key="1">
    <source>
        <dbReference type="ARBA" id="ARBA00022729"/>
    </source>
</evidence>
<sequence length="234" mass="26879">MSNVLKFYGLFVLGLFGFTSSVLAEVNQKEFSTQNSPHLPSSDVMHFEDGRDYFSYQDPIEQAPRADKKIRIQFFFDYDCRVCSSAQDILELYSQMRTNKVALEQYPIATADSQFSARIFYTLQALSAGELSNVLLFETSEKSRYAELSVTNKIQQWAEEQGLDKPLFIQTENSERIKEQIQDAIELTQEYGVFTYPYVVIGGKYVLTASTLYNDDYSVAVLDFLVNKIEQEQK</sequence>
<dbReference type="RefSeq" id="WP_046952994.1">
    <property type="nucleotide sequence ID" value="NZ_CP031238.1"/>
</dbReference>
<evidence type="ECO:0008006" key="5">
    <source>
        <dbReference type="Google" id="ProtNLM"/>
    </source>
</evidence>
<dbReference type="EMBL" id="LCTK01000015">
    <property type="protein sequence ID" value="KKZ58985.1"/>
    <property type="molecule type" value="Genomic_DNA"/>
</dbReference>
<dbReference type="SUPFAM" id="SSF52833">
    <property type="entry name" value="Thioredoxin-like"/>
    <property type="match status" value="1"/>
</dbReference>
<dbReference type="InterPro" id="IPR050824">
    <property type="entry name" value="Thiol_disulfide_DsbA"/>
</dbReference>
<evidence type="ECO:0000313" key="4">
    <source>
        <dbReference type="Proteomes" id="UP000034750"/>
    </source>
</evidence>
<dbReference type="PANTHER" id="PTHR35891">
    <property type="entry name" value="THIOL:DISULFIDE INTERCHANGE PROTEIN DSBA"/>
    <property type="match status" value="1"/>
</dbReference>
<keyword evidence="1 2" id="KW-0732">Signal</keyword>